<gene>
    <name evidence="1" type="ORF">AOPFMNJM_1518</name>
</gene>
<dbReference type="EMBL" id="BPQR01000025">
    <property type="protein sequence ID" value="GJE06204.1"/>
    <property type="molecule type" value="Genomic_DNA"/>
</dbReference>
<dbReference type="Proteomes" id="UP001055102">
    <property type="component" value="Unassembled WGS sequence"/>
</dbReference>
<reference evidence="1" key="1">
    <citation type="journal article" date="2021" name="Front. Microbiol.">
        <title>Comprehensive Comparative Genomics and Phenotyping of Methylobacterium Species.</title>
        <authorList>
            <person name="Alessa O."/>
            <person name="Ogura Y."/>
            <person name="Fujitani Y."/>
            <person name="Takami H."/>
            <person name="Hayashi T."/>
            <person name="Sahin N."/>
            <person name="Tani A."/>
        </authorList>
    </citation>
    <scope>NUCLEOTIDE SEQUENCE</scope>
    <source>
        <strain evidence="1">LMG 23639</strain>
    </source>
</reference>
<sequence>MPVIATVAEASVVLSGSVTMIPGSIGTAICSLAAVDPLVAVSTGGWVATVVKLSVVKSVPRMPA</sequence>
<evidence type="ECO:0000313" key="2">
    <source>
        <dbReference type="Proteomes" id="UP001055102"/>
    </source>
</evidence>
<accession>A0ABQ4SWM3</accession>
<reference evidence="1" key="2">
    <citation type="submission" date="2021-08" db="EMBL/GenBank/DDBJ databases">
        <authorList>
            <person name="Tani A."/>
            <person name="Ola A."/>
            <person name="Ogura Y."/>
            <person name="Katsura K."/>
            <person name="Hayashi T."/>
        </authorList>
    </citation>
    <scope>NUCLEOTIDE SEQUENCE</scope>
    <source>
        <strain evidence="1">LMG 23639</strain>
    </source>
</reference>
<evidence type="ECO:0000313" key="1">
    <source>
        <dbReference type="EMBL" id="GJE06204.1"/>
    </source>
</evidence>
<proteinExistence type="predicted"/>
<name>A0ABQ4SWM3_9HYPH</name>
<keyword evidence="2" id="KW-1185">Reference proteome</keyword>
<organism evidence="1 2">
    <name type="scientific">Methylobacterium jeotgali</name>
    <dbReference type="NCBI Taxonomy" id="381630"/>
    <lineage>
        <taxon>Bacteria</taxon>
        <taxon>Pseudomonadati</taxon>
        <taxon>Pseudomonadota</taxon>
        <taxon>Alphaproteobacteria</taxon>
        <taxon>Hyphomicrobiales</taxon>
        <taxon>Methylobacteriaceae</taxon>
        <taxon>Methylobacterium</taxon>
    </lineage>
</organism>
<comment type="caution">
    <text evidence="1">The sequence shown here is derived from an EMBL/GenBank/DDBJ whole genome shotgun (WGS) entry which is preliminary data.</text>
</comment>
<protein>
    <submittedName>
        <fullName evidence="1">Uncharacterized protein</fullName>
    </submittedName>
</protein>